<sequence length="1159" mass="124783">MKRTLLQKKFKLVLVILFLMPLFIHANYKDSFSFQIADTEAPTAPTNAKAYQTFATTCSIQWTSSTDNVGVAYYEIYNGTVLIGTSDQSAPYFKITGLTELTSYTFSVKAKDTAGNVSSSSNLILVTTPDGTKPTTPTNLTASDITATSVNLSWTGSTDNVGVTGYSIYNNTFTLWAKVDGATRTFNATGLKQSTTYNFSIKATDAALNSSLESNIVSVRALDIIPPTAPTNLSSSGTTTTSVNLSWTASSDSEGVTGYDIYQGENLLIGNTANTNYTITGLQANNFYSFSVKARDAAGNISNATIPLICETLDAIPPTTPASLTASEISDTSVNLSWTASTDNKKVTGYELYVNGNLSTTLNVLEFRITTLAPNTNYTFYVKAKDAAGNSSASSNVVTLKTNPAYCVSKGYSQIFDEYIARVQIGTIDKKSNVSAISYTDATNIATELKKGETYSITVTPKEWISGKTQFGLRYAAWIDYNGDMDFYDSEELIWSQEVTTNSPVRGTFTIPVNAITAKTRIRITVRDGGAAGVPSPCGDYSNTYNYGETEDYTADIINNAVDENAPEAPANLTASGTTWTTTNLSWTAPVNNADITGYEIYKENILIGTSTTANFNVTGLLQGYVYLFTVKAKNSNGLLSKSSVPVSVTTPKDTTSPTTPANLRATTITATNITISWDPSTNNGGGISYLIYNDADLIATVKDTKAAIIKLANNVMYNFSVQAADEFGNKSAKAAISVTTLKDTTPPSAPTQLIATDTTTTTTNLSWTAATDDEYITYYDIYNGANLLYSVSGEITNYNVTGLKEGTAYSFTVVARDRGLNKTSSSPLSVTTVSIPKYCIPGSTAQNNDNITNVTLGKINNSASSGVYSDFKSTGGFVIPGQENTISISVSKYYSGSKPSGLAFWIDLNGDSDFDDDGELIFSTIITAETFTAIKKFTIPVTATPGRTKMRISLKENGIPSPCEKFYNGAIQDYILDIKDPIIEFEAPSTPKNLSVSNITKTSAILSWEESTDNIAVTGYDIYQGNILIGTTNVTNYTLTGLSAETVYSYTIKAKDYAKNISVSSDPISLTTANLSIEEHDSKLQRYVIYPNPSHDHLFIKANNDRAAFFKISNIGGQTIKTGNVTEQAIDVSMLPSGIYIIELNDGEKPISSKFIKK</sequence>
<feature type="domain" description="Fibronectin type-III" evidence="3">
    <location>
        <begin position="320"/>
        <end position="405"/>
    </location>
</feature>
<feature type="domain" description="Fibronectin type-III" evidence="3">
    <location>
        <begin position="41"/>
        <end position="131"/>
    </location>
</feature>
<feature type="domain" description="Fibronectin type-III" evidence="3">
    <location>
        <begin position="747"/>
        <end position="836"/>
    </location>
</feature>
<keyword evidence="5" id="KW-1185">Reference proteome</keyword>
<dbReference type="NCBIfam" id="TIGR04183">
    <property type="entry name" value="Por_Secre_tail"/>
    <property type="match status" value="1"/>
</dbReference>
<dbReference type="SUPFAM" id="SSF49265">
    <property type="entry name" value="Fibronectin type III"/>
    <property type="match status" value="5"/>
</dbReference>
<dbReference type="Pfam" id="PF20009">
    <property type="entry name" value="GEVED"/>
    <property type="match status" value="2"/>
</dbReference>
<evidence type="ECO:0000313" key="4">
    <source>
        <dbReference type="EMBL" id="MCC9062211.1"/>
    </source>
</evidence>
<feature type="chain" id="PRO_5046151682" evidence="2">
    <location>
        <begin position="27"/>
        <end position="1159"/>
    </location>
</feature>
<feature type="domain" description="Fibronectin type-III" evidence="3">
    <location>
        <begin position="991"/>
        <end position="1076"/>
    </location>
</feature>
<dbReference type="Pfam" id="PF18962">
    <property type="entry name" value="Por_Secre_tail"/>
    <property type="match status" value="1"/>
</dbReference>
<organism evidence="4 5">
    <name type="scientific">Flavobacterium piscisymbiosum</name>
    <dbReference type="NCBI Taxonomy" id="2893753"/>
    <lineage>
        <taxon>Bacteria</taxon>
        <taxon>Pseudomonadati</taxon>
        <taxon>Bacteroidota</taxon>
        <taxon>Flavobacteriia</taxon>
        <taxon>Flavobacteriales</taxon>
        <taxon>Flavobacteriaceae</taxon>
        <taxon>Flavobacterium</taxon>
    </lineage>
</organism>
<dbReference type="InterPro" id="IPR050713">
    <property type="entry name" value="RTP_Phos/Ushers"/>
</dbReference>
<protein>
    <submittedName>
        <fullName evidence="4">Fibronectin type III domain-containing protein</fullName>
    </submittedName>
</protein>
<dbReference type="InterPro" id="IPR003961">
    <property type="entry name" value="FN3_dom"/>
</dbReference>
<evidence type="ECO:0000256" key="2">
    <source>
        <dbReference type="SAM" id="SignalP"/>
    </source>
</evidence>
<dbReference type="InterPro" id="IPR045474">
    <property type="entry name" value="GEVED"/>
</dbReference>
<feature type="signal peptide" evidence="2">
    <location>
        <begin position="1"/>
        <end position="26"/>
    </location>
</feature>
<feature type="domain" description="Fibronectin type-III" evidence="3">
    <location>
        <begin position="569"/>
        <end position="654"/>
    </location>
</feature>
<dbReference type="InterPro" id="IPR013783">
    <property type="entry name" value="Ig-like_fold"/>
</dbReference>
<dbReference type="PANTHER" id="PTHR46957">
    <property type="entry name" value="CYTOKINE RECEPTOR"/>
    <property type="match status" value="1"/>
</dbReference>
<dbReference type="EMBL" id="JAJJMM010000001">
    <property type="protein sequence ID" value="MCC9062211.1"/>
    <property type="molecule type" value="Genomic_DNA"/>
</dbReference>
<reference evidence="4" key="1">
    <citation type="submission" date="2021-11" db="EMBL/GenBank/DDBJ databases">
        <title>Description of novel Flavobacterium species.</title>
        <authorList>
            <person name="Saticioglu I.B."/>
            <person name="Ay H."/>
            <person name="Altun S."/>
            <person name="Duman M."/>
        </authorList>
    </citation>
    <scope>NUCLEOTIDE SEQUENCE</scope>
    <source>
        <strain evidence="4">F-30</strain>
    </source>
</reference>
<evidence type="ECO:0000256" key="1">
    <source>
        <dbReference type="ARBA" id="ARBA00022729"/>
    </source>
</evidence>
<dbReference type="PROSITE" id="PS50853">
    <property type="entry name" value="FN3"/>
    <property type="match status" value="8"/>
</dbReference>
<proteinExistence type="predicted"/>
<comment type="caution">
    <text evidence="4">The sequence shown here is derived from an EMBL/GenBank/DDBJ whole genome shotgun (WGS) entry which is preliminary data.</text>
</comment>
<dbReference type="Pfam" id="PF00041">
    <property type="entry name" value="fn3"/>
    <property type="match status" value="7"/>
</dbReference>
<dbReference type="Proteomes" id="UP001430679">
    <property type="component" value="Unassembled WGS sequence"/>
</dbReference>
<dbReference type="Gene3D" id="2.60.40.10">
    <property type="entry name" value="Immunoglobulins"/>
    <property type="match status" value="8"/>
</dbReference>
<name>A0ABS8M9K5_9FLAO</name>
<dbReference type="InterPro" id="IPR026444">
    <property type="entry name" value="Secre_tail"/>
</dbReference>
<keyword evidence="1 2" id="KW-0732">Signal</keyword>
<gene>
    <name evidence="4" type="ORF">LNP81_04330</name>
</gene>
<evidence type="ECO:0000313" key="5">
    <source>
        <dbReference type="Proteomes" id="UP001430679"/>
    </source>
</evidence>
<dbReference type="PANTHER" id="PTHR46957:SF3">
    <property type="entry name" value="CYTOKINE RECEPTOR"/>
    <property type="match status" value="1"/>
</dbReference>
<accession>A0ABS8M9K5</accession>
<feature type="domain" description="Fibronectin type-III" evidence="3">
    <location>
        <begin position="136"/>
        <end position="224"/>
    </location>
</feature>
<feature type="domain" description="Fibronectin type-III" evidence="3">
    <location>
        <begin position="660"/>
        <end position="745"/>
    </location>
</feature>
<dbReference type="CDD" id="cd00063">
    <property type="entry name" value="FN3"/>
    <property type="match status" value="7"/>
</dbReference>
<dbReference type="SMART" id="SM00060">
    <property type="entry name" value="FN3"/>
    <property type="match status" value="8"/>
</dbReference>
<dbReference type="InterPro" id="IPR036116">
    <property type="entry name" value="FN3_sf"/>
</dbReference>
<dbReference type="RefSeq" id="WP_230033707.1">
    <property type="nucleotide sequence ID" value="NZ_JAJJMM010000001.1"/>
</dbReference>
<feature type="domain" description="Fibronectin type-III" evidence="3">
    <location>
        <begin position="229"/>
        <end position="315"/>
    </location>
</feature>
<evidence type="ECO:0000259" key="3">
    <source>
        <dbReference type="PROSITE" id="PS50853"/>
    </source>
</evidence>